<comment type="function">
    <text evidence="1">Catalyzes the reversible oxidation of 3-phospho-D-glycerate to 3-phosphonooxypyruvate, the first step of the phosphorylated L-serine biosynthesis pathway. Also catalyzes the reversible oxidation of 2-hydroxyglutarate to 2-oxoglutarate.</text>
</comment>
<dbReference type="UniPathway" id="UPA00135">
    <property type="reaction ID" value="UER00196"/>
</dbReference>
<dbReference type="Pfam" id="PF00389">
    <property type="entry name" value="2-Hacid_dh"/>
    <property type="match status" value="1"/>
</dbReference>
<dbReference type="Gene3D" id="3.30.70.260">
    <property type="match status" value="1"/>
</dbReference>
<dbReference type="Proteomes" id="UP000316449">
    <property type="component" value="Unassembled WGS sequence"/>
</dbReference>
<dbReference type="InterPro" id="IPR029752">
    <property type="entry name" value="D-isomer_DH_CS1"/>
</dbReference>
<feature type="domain" description="ACT" evidence="13">
    <location>
        <begin position="322"/>
        <end position="394"/>
    </location>
</feature>
<dbReference type="PROSITE" id="PS00065">
    <property type="entry name" value="D_2_HYDROXYACID_DH_1"/>
    <property type="match status" value="1"/>
</dbReference>
<reference evidence="14 15" key="1">
    <citation type="submission" date="2019-02" db="EMBL/GenBank/DDBJ databases">
        <title>Prokaryotic population dynamics and viral predation in marine succession experiment using metagenomics: the confinement effect.</title>
        <authorList>
            <person name="Haro-Moreno J.M."/>
            <person name="Rodriguez-Valera F."/>
            <person name="Lopez-Perez M."/>
        </authorList>
    </citation>
    <scope>NUCLEOTIDE SEQUENCE [LARGE SCALE GENOMIC DNA]</scope>
    <source>
        <strain evidence="14">MED-G165</strain>
    </source>
</reference>
<dbReference type="GO" id="GO:0051287">
    <property type="term" value="F:NAD binding"/>
    <property type="evidence" value="ECO:0007669"/>
    <property type="project" value="InterPro"/>
</dbReference>
<dbReference type="Gene3D" id="3.40.50.720">
    <property type="entry name" value="NAD(P)-binding Rossmann-like Domain"/>
    <property type="match status" value="2"/>
</dbReference>
<comment type="catalytic activity">
    <reaction evidence="10">
        <text>(R)-2-hydroxyglutarate + NAD(+) = 2-oxoglutarate + NADH + H(+)</text>
        <dbReference type="Rhea" id="RHEA:49612"/>
        <dbReference type="ChEBI" id="CHEBI:15378"/>
        <dbReference type="ChEBI" id="CHEBI:15801"/>
        <dbReference type="ChEBI" id="CHEBI:16810"/>
        <dbReference type="ChEBI" id="CHEBI:57540"/>
        <dbReference type="ChEBI" id="CHEBI:57945"/>
        <dbReference type="EC" id="1.1.1.399"/>
    </reaction>
</comment>
<dbReference type="InterPro" id="IPR036291">
    <property type="entry name" value="NAD(P)-bd_dom_sf"/>
</dbReference>
<evidence type="ECO:0000259" key="13">
    <source>
        <dbReference type="PROSITE" id="PS51671"/>
    </source>
</evidence>
<dbReference type="PANTHER" id="PTHR42938:SF47">
    <property type="entry name" value="HYDROXYPYRUVATE REDUCTASE"/>
    <property type="match status" value="1"/>
</dbReference>
<comment type="similarity">
    <text evidence="3 12">Belongs to the D-isomer specific 2-hydroxyacid dehydrogenase family.</text>
</comment>
<dbReference type="InterPro" id="IPR006140">
    <property type="entry name" value="D-isomer_DH_NAD-bd"/>
</dbReference>
<evidence type="ECO:0000256" key="5">
    <source>
        <dbReference type="ARBA" id="ARBA00013143"/>
    </source>
</evidence>
<dbReference type="Pfam" id="PF02826">
    <property type="entry name" value="2-Hacid_dh_C"/>
    <property type="match status" value="1"/>
</dbReference>
<protein>
    <recommendedName>
        <fullName evidence="6">D-3-phosphoglycerate dehydrogenase</fullName>
        <ecNumber evidence="4">1.1.1.399</ecNumber>
        <ecNumber evidence="5">1.1.1.95</ecNumber>
    </recommendedName>
    <alternativeName>
        <fullName evidence="9">2-oxoglutarate reductase</fullName>
    </alternativeName>
</protein>
<dbReference type="SUPFAM" id="SSF52283">
    <property type="entry name" value="Formate/glycerate dehydrogenase catalytic domain-like"/>
    <property type="match status" value="1"/>
</dbReference>
<dbReference type="AlphaFoldDB" id="A0A520MSK7"/>
<dbReference type="InterPro" id="IPR045865">
    <property type="entry name" value="ACT-like_dom_sf"/>
</dbReference>
<evidence type="ECO:0000256" key="3">
    <source>
        <dbReference type="ARBA" id="ARBA00005854"/>
    </source>
</evidence>
<gene>
    <name evidence="14" type="ORF">EVA98_01720</name>
</gene>
<dbReference type="InterPro" id="IPR006139">
    <property type="entry name" value="D-isomer_2_OHA_DH_cat_dom"/>
</dbReference>
<name>A0A520MSK7_9GAMM</name>
<comment type="catalytic activity">
    <reaction evidence="11">
        <text>(2R)-3-phosphoglycerate + NAD(+) = 3-phosphooxypyruvate + NADH + H(+)</text>
        <dbReference type="Rhea" id="RHEA:12641"/>
        <dbReference type="ChEBI" id="CHEBI:15378"/>
        <dbReference type="ChEBI" id="CHEBI:18110"/>
        <dbReference type="ChEBI" id="CHEBI:57540"/>
        <dbReference type="ChEBI" id="CHEBI:57945"/>
        <dbReference type="ChEBI" id="CHEBI:58272"/>
        <dbReference type="EC" id="1.1.1.95"/>
    </reaction>
</comment>
<keyword evidence="8" id="KW-0520">NAD</keyword>
<dbReference type="CDD" id="cd12174">
    <property type="entry name" value="PGDH_like_3"/>
    <property type="match status" value="1"/>
</dbReference>
<dbReference type="EC" id="1.1.1.95" evidence="5"/>
<evidence type="ECO:0000313" key="15">
    <source>
        <dbReference type="Proteomes" id="UP000316449"/>
    </source>
</evidence>
<dbReference type="PROSITE" id="PS00671">
    <property type="entry name" value="D_2_HYDROXYACID_DH_3"/>
    <property type="match status" value="1"/>
</dbReference>
<evidence type="ECO:0000256" key="10">
    <source>
        <dbReference type="ARBA" id="ARBA00048126"/>
    </source>
</evidence>
<evidence type="ECO:0000256" key="8">
    <source>
        <dbReference type="ARBA" id="ARBA00023027"/>
    </source>
</evidence>
<evidence type="ECO:0000256" key="9">
    <source>
        <dbReference type="ARBA" id="ARBA00030455"/>
    </source>
</evidence>
<evidence type="ECO:0000256" key="4">
    <source>
        <dbReference type="ARBA" id="ARBA00013001"/>
    </source>
</evidence>
<evidence type="ECO:0000256" key="11">
    <source>
        <dbReference type="ARBA" id="ARBA00048731"/>
    </source>
</evidence>
<dbReference type="EMBL" id="SHBK01000014">
    <property type="protein sequence ID" value="RZO24196.1"/>
    <property type="molecule type" value="Genomic_DNA"/>
</dbReference>
<sequence length="394" mass="42981">MFNFKTFNNIAEDGLDILRNNQFKEVSEKPDGILLRSYNISDKDLEDNLMCIARAGAGTNNIPIKDATKKGIVVFNTPGANANAVKELVICGMLLSSRGIIDGIEFAKKLELEDAEGLNKAMEAQKKAFAGNELAGKTLGIVGLGSIGSMLAQAAHTLGMKLVGYDPYISIEGAWRLPADVEKAETMEDLLHQSDYVSLHVPLVEDTKNLINKSNLKKFKKGARLINLSRGGIVNTPDVISELENGNLGRFVTDFPTPELIKRSANKNDVVLLPHLGASTKEAEVNCAVMAANQMVNYLQDGTILNSVNFPRISLSRGTNHRLVIINHNEPGMISKIADSIAACDINIAEMTNKSRDEIAINLIDLECEASNQLIEQLRSVEHVMSVRSLNIRS</sequence>
<dbReference type="GO" id="GO:0004617">
    <property type="term" value="F:phosphoglycerate dehydrogenase activity"/>
    <property type="evidence" value="ECO:0007669"/>
    <property type="project" value="UniProtKB-EC"/>
</dbReference>
<accession>A0A520MSK7</accession>
<dbReference type="PANTHER" id="PTHR42938">
    <property type="entry name" value="FORMATE DEHYDROGENASE 1"/>
    <property type="match status" value="1"/>
</dbReference>
<evidence type="ECO:0000256" key="12">
    <source>
        <dbReference type="RuleBase" id="RU003719"/>
    </source>
</evidence>
<dbReference type="InterPro" id="IPR002912">
    <property type="entry name" value="ACT_dom"/>
</dbReference>
<dbReference type="SUPFAM" id="SSF55021">
    <property type="entry name" value="ACT-like"/>
    <property type="match status" value="1"/>
</dbReference>
<dbReference type="InterPro" id="IPR029753">
    <property type="entry name" value="D-isomer_DH_CS"/>
</dbReference>
<dbReference type="SUPFAM" id="SSF51735">
    <property type="entry name" value="NAD(P)-binding Rossmann-fold domains"/>
    <property type="match status" value="1"/>
</dbReference>
<dbReference type="EC" id="1.1.1.399" evidence="4"/>
<comment type="pathway">
    <text evidence="2">Amino-acid biosynthesis; L-serine biosynthesis; L-serine from 3-phospho-D-glycerate: step 1/3.</text>
</comment>
<comment type="caution">
    <text evidence="14">The sequence shown here is derived from an EMBL/GenBank/DDBJ whole genome shotgun (WGS) entry which is preliminary data.</text>
</comment>
<evidence type="ECO:0000256" key="7">
    <source>
        <dbReference type="ARBA" id="ARBA00023002"/>
    </source>
</evidence>
<evidence type="ECO:0000256" key="1">
    <source>
        <dbReference type="ARBA" id="ARBA00003800"/>
    </source>
</evidence>
<evidence type="ECO:0000313" key="14">
    <source>
        <dbReference type="EMBL" id="RZO24196.1"/>
    </source>
</evidence>
<proteinExistence type="inferred from homology"/>
<dbReference type="PROSITE" id="PS51671">
    <property type="entry name" value="ACT"/>
    <property type="match status" value="1"/>
</dbReference>
<evidence type="ECO:0000256" key="2">
    <source>
        <dbReference type="ARBA" id="ARBA00005216"/>
    </source>
</evidence>
<keyword evidence="7 12" id="KW-0560">Oxidoreductase</keyword>
<evidence type="ECO:0000256" key="6">
    <source>
        <dbReference type="ARBA" id="ARBA00021582"/>
    </source>
</evidence>
<organism evidence="14 15">
    <name type="scientific">SAR86 cluster bacterium</name>
    <dbReference type="NCBI Taxonomy" id="2030880"/>
    <lineage>
        <taxon>Bacteria</taxon>
        <taxon>Pseudomonadati</taxon>
        <taxon>Pseudomonadota</taxon>
        <taxon>Gammaproteobacteria</taxon>
        <taxon>SAR86 cluster</taxon>
    </lineage>
</organism>